<evidence type="ECO:0000313" key="4">
    <source>
        <dbReference type="EMBL" id="KAE9113812.1"/>
    </source>
</evidence>
<feature type="region of interest" description="Disordered" evidence="1">
    <location>
        <begin position="76"/>
        <end position="115"/>
    </location>
</feature>
<dbReference type="Proteomes" id="UP000429523">
    <property type="component" value="Unassembled WGS sequence"/>
</dbReference>
<evidence type="ECO:0000313" key="6">
    <source>
        <dbReference type="EMBL" id="KAE9152831.1"/>
    </source>
</evidence>
<dbReference type="EMBL" id="QXGD01000098">
    <property type="protein sequence ID" value="KAE9253190.1"/>
    <property type="molecule type" value="Genomic_DNA"/>
</dbReference>
<evidence type="ECO:0000313" key="3">
    <source>
        <dbReference type="EMBL" id="KAE9025763.1"/>
    </source>
</evidence>
<dbReference type="Proteomes" id="UP000433483">
    <property type="component" value="Unassembled WGS sequence"/>
</dbReference>
<dbReference type="Proteomes" id="UP000437068">
    <property type="component" value="Unassembled WGS sequence"/>
</dbReference>
<dbReference type="Proteomes" id="UP000440732">
    <property type="component" value="Unassembled WGS sequence"/>
</dbReference>
<evidence type="ECO:0000313" key="9">
    <source>
        <dbReference type="EMBL" id="KAE9253190.1"/>
    </source>
</evidence>
<evidence type="ECO:0000313" key="19">
    <source>
        <dbReference type="Proteomes" id="UP000476176"/>
    </source>
</evidence>
<evidence type="ECO:0000313" key="2">
    <source>
        <dbReference type="EMBL" id="KAE8947098.1"/>
    </source>
</evidence>
<dbReference type="EMBL" id="QXFZ01000101">
    <property type="protein sequence ID" value="KAE9133223.1"/>
    <property type="molecule type" value="Genomic_DNA"/>
</dbReference>
<evidence type="ECO:0000313" key="5">
    <source>
        <dbReference type="EMBL" id="KAE9133223.1"/>
    </source>
</evidence>
<dbReference type="Proteomes" id="UP000460718">
    <property type="component" value="Unassembled WGS sequence"/>
</dbReference>
<evidence type="ECO:0000313" key="14">
    <source>
        <dbReference type="Proteomes" id="UP000437068"/>
    </source>
</evidence>
<dbReference type="EMBL" id="QXGA01000090">
    <property type="protein sequence ID" value="KAE9152831.1"/>
    <property type="molecule type" value="Genomic_DNA"/>
</dbReference>
<protein>
    <submittedName>
        <fullName evidence="3">Uncharacterized protein</fullName>
    </submittedName>
</protein>
<dbReference type="EMBL" id="QXFY01000292">
    <property type="protein sequence ID" value="KAE9349008.1"/>
    <property type="molecule type" value="Genomic_DNA"/>
</dbReference>
<evidence type="ECO:0000313" key="18">
    <source>
        <dbReference type="Proteomes" id="UP000460718"/>
    </source>
</evidence>
<keyword evidence="13" id="KW-1185">Reference proteome</keyword>
<evidence type="ECO:0000313" key="10">
    <source>
        <dbReference type="EMBL" id="KAE9325142.1"/>
    </source>
</evidence>
<dbReference type="EMBL" id="QXGC01000084">
    <property type="protein sequence ID" value="KAE9250702.1"/>
    <property type="molecule type" value="Genomic_DNA"/>
</dbReference>
<name>A0A6A3MC19_9STRA</name>
<dbReference type="Proteomes" id="UP000441208">
    <property type="component" value="Unassembled WGS sequence"/>
</dbReference>
<evidence type="ECO:0000313" key="21">
    <source>
        <dbReference type="Proteomes" id="UP000488956"/>
    </source>
</evidence>
<reference evidence="18 19" key="1">
    <citation type="submission" date="2018-09" db="EMBL/GenBank/DDBJ databases">
        <title>Genomic investigation of the strawberry pathogen Phytophthora fragariae indicates pathogenicity is determined by transcriptional variation in three key races.</title>
        <authorList>
            <person name="Adams T.M."/>
            <person name="Armitage A.D."/>
            <person name="Sobczyk M.K."/>
            <person name="Bates H.J."/>
            <person name="Dunwell J.M."/>
            <person name="Nellist C.F."/>
            <person name="Harrison R.J."/>
        </authorList>
    </citation>
    <scope>NUCLEOTIDE SEQUENCE [LARGE SCALE GENOMIC DNA]</scope>
    <source>
        <strain evidence="10 14">A4</strain>
        <strain evidence="9 15">BC-1</strain>
        <strain evidence="8 19">BC-23</strain>
        <strain evidence="7 13">NOV-27</strain>
        <strain evidence="6 16">NOV-5</strain>
        <strain evidence="5 17">NOV-71</strain>
        <strain evidence="11 20">NOV-77</strain>
        <strain evidence="2 12">NOV-9</strain>
        <strain evidence="4 21">ONT-3</strain>
        <strain evidence="3 18">SCRP245</strain>
    </source>
</reference>
<gene>
    <name evidence="10" type="ORF">PF001_g3095</name>
    <name evidence="9" type="ORF">PF002_g3480</name>
    <name evidence="8" type="ORF">PF004_g2819</name>
    <name evidence="7" type="ORF">PF005_g3038</name>
    <name evidence="6" type="ORF">PF006_g2989</name>
    <name evidence="5" type="ORF">PF007_g3441</name>
    <name evidence="11" type="ORF">PF008_g7081</name>
    <name evidence="2" type="ORF">PF009_g3289</name>
    <name evidence="4" type="ORF">PF010_g9934</name>
    <name evidence="3" type="ORF">PF011_g2899</name>
</gene>
<dbReference type="EMBL" id="QXGE01000094">
    <property type="protein sequence ID" value="KAE9325142.1"/>
    <property type="molecule type" value="Genomic_DNA"/>
</dbReference>
<evidence type="ECO:0000313" key="11">
    <source>
        <dbReference type="EMBL" id="KAE9349008.1"/>
    </source>
</evidence>
<accession>A0A6A3MC19</accession>
<dbReference type="AlphaFoldDB" id="A0A6A3MC19"/>
<dbReference type="Proteomes" id="UP000476176">
    <property type="component" value="Unassembled WGS sequence"/>
</dbReference>
<evidence type="ECO:0000313" key="13">
    <source>
        <dbReference type="Proteomes" id="UP000433483"/>
    </source>
</evidence>
<evidence type="ECO:0000313" key="20">
    <source>
        <dbReference type="Proteomes" id="UP000486351"/>
    </source>
</evidence>
<dbReference type="EMBL" id="QXGB01000086">
    <property type="protein sequence ID" value="KAE9231623.1"/>
    <property type="molecule type" value="Genomic_DNA"/>
</dbReference>
<dbReference type="Proteomes" id="UP000486351">
    <property type="component" value="Unassembled WGS sequence"/>
</dbReference>
<evidence type="ECO:0000313" key="15">
    <source>
        <dbReference type="Proteomes" id="UP000440367"/>
    </source>
</evidence>
<comment type="caution">
    <text evidence="3">The sequence shown here is derived from an EMBL/GenBank/DDBJ whole genome shotgun (WGS) entry which is preliminary data.</text>
</comment>
<organism evidence="3 18">
    <name type="scientific">Phytophthora fragariae</name>
    <dbReference type="NCBI Taxonomy" id="53985"/>
    <lineage>
        <taxon>Eukaryota</taxon>
        <taxon>Sar</taxon>
        <taxon>Stramenopiles</taxon>
        <taxon>Oomycota</taxon>
        <taxon>Peronosporomycetes</taxon>
        <taxon>Peronosporales</taxon>
        <taxon>Peronosporaceae</taxon>
        <taxon>Phytophthora</taxon>
    </lineage>
</organism>
<dbReference type="EMBL" id="QXFX01000489">
    <property type="protein sequence ID" value="KAE9113812.1"/>
    <property type="molecule type" value="Genomic_DNA"/>
</dbReference>
<evidence type="ECO:0000313" key="8">
    <source>
        <dbReference type="EMBL" id="KAE9250702.1"/>
    </source>
</evidence>
<dbReference type="Proteomes" id="UP000488956">
    <property type="component" value="Unassembled WGS sequence"/>
</dbReference>
<dbReference type="EMBL" id="QXFW01000090">
    <property type="protein sequence ID" value="KAE9025763.1"/>
    <property type="molecule type" value="Genomic_DNA"/>
</dbReference>
<dbReference type="EMBL" id="QXGF01000091">
    <property type="protein sequence ID" value="KAE8947098.1"/>
    <property type="molecule type" value="Genomic_DNA"/>
</dbReference>
<evidence type="ECO:0000313" key="12">
    <source>
        <dbReference type="Proteomes" id="UP000429523"/>
    </source>
</evidence>
<sequence>MLAYALARSKVQIIGLQPAPPSNSPASTSPLVSFEVTVQDESDPSENDQHDGLDFTRVRAELDRLLEEGLLEEALREGNEIDQGQEAQYTIDAFKYHPHNRPSQGPSAEERSRSL</sequence>
<evidence type="ECO:0000256" key="1">
    <source>
        <dbReference type="SAM" id="MobiDB-lite"/>
    </source>
</evidence>
<evidence type="ECO:0000313" key="17">
    <source>
        <dbReference type="Proteomes" id="UP000441208"/>
    </source>
</evidence>
<dbReference type="OrthoDB" id="10345219at2759"/>
<evidence type="ECO:0000313" key="7">
    <source>
        <dbReference type="EMBL" id="KAE9231623.1"/>
    </source>
</evidence>
<proteinExistence type="predicted"/>
<dbReference type="Proteomes" id="UP000440367">
    <property type="component" value="Unassembled WGS sequence"/>
</dbReference>
<evidence type="ECO:0000313" key="16">
    <source>
        <dbReference type="Proteomes" id="UP000440732"/>
    </source>
</evidence>